<accession>A0A402BKG8</accession>
<evidence type="ECO:0000256" key="2">
    <source>
        <dbReference type="SAM" id="Phobius"/>
    </source>
</evidence>
<organism evidence="3 4">
    <name type="scientific">Dictyobacter alpinus</name>
    <dbReference type="NCBI Taxonomy" id="2014873"/>
    <lineage>
        <taxon>Bacteria</taxon>
        <taxon>Bacillati</taxon>
        <taxon>Chloroflexota</taxon>
        <taxon>Ktedonobacteria</taxon>
        <taxon>Ktedonobacterales</taxon>
        <taxon>Dictyobacteraceae</taxon>
        <taxon>Dictyobacter</taxon>
    </lineage>
</organism>
<protein>
    <submittedName>
        <fullName evidence="3">Uncharacterized protein</fullName>
    </submittedName>
</protein>
<sequence>MGTARGNVSGERKPDRGETGPPRCGGWQTAAEGRNYGNVVVMREGIAGVCMVFLLMAALAKNA</sequence>
<evidence type="ECO:0000313" key="3">
    <source>
        <dbReference type="EMBL" id="GCE31858.1"/>
    </source>
</evidence>
<gene>
    <name evidence="3" type="ORF">KDA_73420</name>
</gene>
<evidence type="ECO:0000256" key="1">
    <source>
        <dbReference type="SAM" id="MobiDB-lite"/>
    </source>
</evidence>
<keyword evidence="2" id="KW-0812">Transmembrane</keyword>
<dbReference type="EMBL" id="BIFT01000002">
    <property type="protein sequence ID" value="GCE31858.1"/>
    <property type="molecule type" value="Genomic_DNA"/>
</dbReference>
<evidence type="ECO:0000313" key="4">
    <source>
        <dbReference type="Proteomes" id="UP000287171"/>
    </source>
</evidence>
<keyword evidence="2" id="KW-1133">Transmembrane helix</keyword>
<keyword evidence="2" id="KW-0472">Membrane</keyword>
<feature type="transmembrane region" description="Helical" evidence="2">
    <location>
        <begin position="40"/>
        <end position="60"/>
    </location>
</feature>
<keyword evidence="4" id="KW-1185">Reference proteome</keyword>
<comment type="caution">
    <text evidence="3">The sequence shown here is derived from an EMBL/GenBank/DDBJ whole genome shotgun (WGS) entry which is preliminary data.</text>
</comment>
<dbReference type="AlphaFoldDB" id="A0A402BKG8"/>
<reference evidence="4" key="1">
    <citation type="submission" date="2018-12" db="EMBL/GenBank/DDBJ databases">
        <title>Tengunoibacter tsumagoiensis gen. nov., sp. nov., Dictyobacter kobayashii sp. nov., D. alpinus sp. nov., and D. joshuensis sp. nov. and description of Dictyobacteraceae fam. nov. within the order Ktedonobacterales isolated from Tengu-no-mugimeshi.</title>
        <authorList>
            <person name="Wang C.M."/>
            <person name="Zheng Y."/>
            <person name="Sakai Y."/>
            <person name="Toyoda A."/>
            <person name="Minakuchi Y."/>
            <person name="Abe K."/>
            <person name="Yokota A."/>
            <person name="Yabe S."/>
        </authorList>
    </citation>
    <scope>NUCLEOTIDE SEQUENCE [LARGE SCALE GENOMIC DNA]</scope>
    <source>
        <strain evidence="4">Uno16</strain>
    </source>
</reference>
<feature type="region of interest" description="Disordered" evidence="1">
    <location>
        <begin position="1"/>
        <end position="28"/>
    </location>
</feature>
<dbReference type="Proteomes" id="UP000287171">
    <property type="component" value="Unassembled WGS sequence"/>
</dbReference>
<name>A0A402BKG8_9CHLR</name>
<proteinExistence type="predicted"/>